<dbReference type="Proteomes" id="UP000001052">
    <property type="component" value="Plasmid pDRET01"/>
</dbReference>
<organism evidence="1 2">
    <name type="scientific">Desulfohalobium retbaense (strain ATCC 49708 / DSM 5692 / JCM 16813 / HR100)</name>
    <dbReference type="NCBI Taxonomy" id="485915"/>
    <lineage>
        <taxon>Bacteria</taxon>
        <taxon>Pseudomonadati</taxon>
        <taxon>Thermodesulfobacteriota</taxon>
        <taxon>Desulfovibrionia</taxon>
        <taxon>Desulfovibrionales</taxon>
        <taxon>Desulfohalobiaceae</taxon>
        <taxon>Desulfohalobium</taxon>
    </lineage>
</organism>
<sequence length="152" mass="18147">MNSFNFYLSITIVLLLLLPQPTYSKQAPQDNIEWTRNNVEKLETFQKFKNMKLEKVINARVDLALELFNIYREVFKIKPDMRIKIRNYNIILNKSIDLMNLTEVNLHATQSAKEQFVKEFTKIAQQIDRSYLSKIKKAMALDYILFKKLYVY</sequence>
<dbReference type="HOGENOM" id="CLU_1719428_0_0_7"/>
<dbReference type="KEGG" id="drt:Dret_2547"/>
<keyword evidence="1" id="KW-0614">Plasmid</keyword>
<name>C8X5X6_DESRD</name>
<evidence type="ECO:0000313" key="1">
    <source>
        <dbReference type="EMBL" id="ACV69823.1"/>
    </source>
</evidence>
<reference evidence="1 2" key="1">
    <citation type="journal article" date="2010" name="Stand. Genomic Sci.">
        <title>Complete genome sequence of Desulfohalobium retbaense type strain (HR(100)).</title>
        <authorList>
            <person name="Spring S."/>
            <person name="Nolan M."/>
            <person name="Lapidus A."/>
            <person name="Glavina Del Rio T."/>
            <person name="Copeland A."/>
            <person name="Tice H."/>
            <person name="Cheng J.F."/>
            <person name="Lucas S."/>
            <person name="Land M."/>
            <person name="Chen F."/>
            <person name="Bruce D."/>
            <person name="Goodwin L."/>
            <person name="Pitluck S."/>
            <person name="Ivanova N."/>
            <person name="Mavromatis K."/>
            <person name="Mikhailova N."/>
            <person name="Pati A."/>
            <person name="Chen A."/>
            <person name="Palaniappan K."/>
            <person name="Hauser L."/>
            <person name="Chang Y.J."/>
            <person name="Jeffries C.D."/>
            <person name="Munk C."/>
            <person name="Kiss H."/>
            <person name="Chain P."/>
            <person name="Han C."/>
            <person name="Brettin T."/>
            <person name="Detter J.C."/>
            <person name="Schuler E."/>
            <person name="Goker M."/>
            <person name="Rohde M."/>
            <person name="Bristow J."/>
            <person name="Eisen J.A."/>
            <person name="Markowitz V."/>
            <person name="Hugenholtz P."/>
            <person name="Kyrpides N.C."/>
            <person name="Klenk H.P."/>
        </authorList>
    </citation>
    <scope>NUCLEOTIDE SEQUENCE [LARGE SCALE GENOMIC DNA]</scope>
    <source>
        <strain evidence="1 2">DSM 5692</strain>
        <plasmid evidence="2">Plasmid pDRET01</plasmid>
    </source>
</reference>
<keyword evidence="2" id="KW-1185">Reference proteome</keyword>
<protein>
    <submittedName>
        <fullName evidence="1">Uncharacterized protein</fullName>
    </submittedName>
</protein>
<proteinExistence type="predicted"/>
<dbReference type="EMBL" id="CP001735">
    <property type="protein sequence ID" value="ACV69823.1"/>
    <property type="molecule type" value="Genomic_DNA"/>
</dbReference>
<evidence type="ECO:0000313" key="2">
    <source>
        <dbReference type="Proteomes" id="UP000001052"/>
    </source>
</evidence>
<dbReference type="AlphaFoldDB" id="C8X5X6"/>
<geneLocation type="plasmid" evidence="1 2">
    <name>pDRET01</name>
</geneLocation>
<gene>
    <name evidence="1" type="ORF">Dret_2547</name>
</gene>
<accession>C8X5X6</accession>
<dbReference type="RefSeq" id="WP_015750478.1">
    <property type="nucleotide sequence ID" value="NC_013224.1"/>
</dbReference>